<reference evidence="3" key="1">
    <citation type="journal article" date="2016" name="Proc. Natl. Acad. Sci. U.S.A.">
        <title>Comparative genomics of biotechnologically important yeasts.</title>
        <authorList>
            <person name="Riley R."/>
            <person name="Haridas S."/>
            <person name="Wolfe K.H."/>
            <person name="Lopes M.R."/>
            <person name="Hittinger C.T."/>
            <person name="Goeker M."/>
            <person name="Salamov A.A."/>
            <person name="Wisecaver J.H."/>
            <person name="Long T.M."/>
            <person name="Calvey C.H."/>
            <person name="Aerts A.L."/>
            <person name="Barry K.W."/>
            <person name="Choi C."/>
            <person name="Clum A."/>
            <person name="Coughlan A.Y."/>
            <person name="Deshpande S."/>
            <person name="Douglass A.P."/>
            <person name="Hanson S.J."/>
            <person name="Klenk H.-P."/>
            <person name="LaButti K.M."/>
            <person name="Lapidus A."/>
            <person name="Lindquist E.A."/>
            <person name="Lipzen A.M."/>
            <person name="Meier-Kolthoff J.P."/>
            <person name="Ohm R.A."/>
            <person name="Otillar R.P."/>
            <person name="Pangilinan J.L."/>
            <person name="Peng Y."/>
            <person name="Rokas A."/>
            <person name="Rosa C.A."/>
            <person name="Scheuner C."/>
            <person name="Sibirny A.A."/>
            <person name="Slot J.C."/>
            <person name="Stielow J.B."/>
            <person name="Sun H."/>
            <person name="Kurtzman C.P."/>
            <person name="Blackwell M."/>
            <person name="Grigoriev I.V."/>
            <person name="Jeffries T.W."/>
        </authorList>
    </citation>
    <scope>NUCLEOTIDE SEQUENCE [LARGE SCALE GENOMIC DNA]</scope>
    <source>
        <strain evidence="3">NRRL Y-1626</strain>
    </source>
</reference>
<dbReference type="EMBL" id="LXPE01000005">
    <property type="protein sequence ID" value="OBA28127.1"/>
    <property type="molecule type" value="Genomic_DNA"/>
</dbReference>
<sequence>MRSAPKGRRYSNRKNIKRYRNKIKKYLSWYTFLINKYNLKKFTFSNKFYEFKQNFRRNDLLSKTNKLNQLNEKTPWYKILFYKIFKVKKKDLPLVIVSISHFTYSQRNNTKIEEGKGNDVLNSFVSKKTELKIEYVNKNKWNTLMLSNREQKIKKINSQQYQDACNKGNLIDTFLNTSENENFKTDNPQTFKSLNQIEQKHILSQKIPTSKLDVKYNFYYGTNALKTICIPLISATPTTSLTSSSNNSQNISNNNSPTRPPAIITNSNTSSTDSINFLEINNKLSIRLPKDVYLKTPEEQIFNTHLRKKIRLKFHDLKNKTSVSNINKKDEKISIEEQVSAFRIKTSHNASKKHNFDPF</sequence>
<evidence type="ECO:0000313" key="3">
    <source>
        <dbReference type="Proteomes" id="UP000092321"/>
    </source>
</evidence>
<accession>A0A1B7THA2</accession>
<protein>
    <submittedName>
        <fullName evidence="2">Uncharacterized protein</fullName>
    </submittedName>
</protein>
<gene>
    <name evidence="2" type="ORF">HANVADRAFT_1208</name>
</gene>
<organism evidence="2 3">
    <name type="scientific">Hanseniaspora valbyensis NRRL Y-1626</name>
    <dbReference type="NCBI Taxonomy" id="766949"/>
    <lineage>
        <taxon>Eukaryota</taxon>
        <taxon>Fungi</taxon>
        <taxon>Dikarya</taxon>
        <taxon>Ascomycota</taxon>
        <taxon>Saccharomycotina</taxon>
        <taxon>Saccharomycetes</taxon>
        <taxon>Saccharomycodales</taxon>
        <taxon>Saccharomycodaceae</taxon>
        <taxon>Hanseniaspora</taxon>
    </lineage>
</organism>
<proteinExistence type="predicted"/>
<dbReference type="AlphaFoldDB" id="A0A1B7THA2"/>
<name>A0A1B7THA2_9ASCO</name>
<dbReference type="Proteomes" id="UP000092321">
    <property type="component" value="Unassembled WGS sequence"/>
</dbReference>
<feature type="region of interest" description="Disordered" evidence="1">
    <location>
        <begin position="240"/>
        <end position="268"/>
    </location>
</feature>
<evidence type="ECO:0000256" key="1">
    <source>
        <dbReference type="SAM" id="MobiDB-lite"/>
    </source>
</evidence>
<dbReference type="OrthoDB" id="3973207at2759"/>
<comment type="caution">
    <text evidence="2">The sequence shown here is derived from an EMBL/GenBank/DDBJ whole genome shotgun (WGS) entry which is preliminary data.</text>
</comment>
<evidence type="ECO:0000313" key="2">
    <source>
        <dbReference type="EMBL" id="OBA28127.1"/>
    </source>
</evidence>
<keyword evidence="3" id="KW-1185">Reference proteome</keyword>